<keyword evidence="3" id="KW-0378">Hydrolase</keyword>
<dbReference type="GO" id="GO:0008236">
    <property type="term" value="F:serine-type peptidase activity"/>
    <property type="evidence" value="ECO:0007669"/>
    <property type="project" value="UniProtKB-KW"/>
</dbReference>
<reference evidence="7" key="1">
    <citation type="journal article" date="2020" name="mSystems">
        <title>Genome- and Community-Level Interaction Insights into Carbon Utilization and Element Cycling Functions of Hydrothermarchaeota in Hydrothermal Sediment.</title>
        <authorList>
            <person name="Zhou Z."/>
            <person name="Liu Y."/>
            <person name="Xu W."/>
            <person name="Pan J."/>
            <person name="Luo Z.H."/>
            <person name="Li M."/>
        </authorList>
    </citation>
    <scope>NUCLEOTIDE SEQUENCE [LARGE SCALE GENOMIC DNA]</scope>
    <source>
        <strain evidence="7">HyVt-577</strain>
    </source>
</reference>
<name>A0A7V4U1B2_CALAY</name>
<keyword evidence="4" id="KW-0720">Serine protease</keyword>
<evidence type="ECO:0000259" key="6">
    <source>
        <dbReference type="Pfam" id="PF01343"/>
    </source>
</evidence>
<dbReference type="PANTHER" id="PTHR33209:SF1">
    <property type="entry name" value="PEPTIDASE S49 DOMAIN-CONTAINING PROTEIN"/>
    <property type="match status" value="1"/>
</dbReference>
<evidence type="ECO:0000256" key="4">
    <source>
        <dbReference type="ARBA" id="ARBA00022825"/>
    </source>
</evidence>
<keyword evidence="5" id="KW-0472">Membrane</keyword>
<accession>A0A7V4U1B2</accession>
<evidence type="ECO:0000256" key="5">
    <source>
        <dbReference type="SAM" id="Phobius"/>
    </source>
</evidence>
<dbReference type="Proteomes" id="UP000885779">
    <property type="component" value="Unassembled WGS sequence"/>
</dbReference>
<dbReference type="CDD" id="cd07023">
    <property type="entry name" value="S49_Sppa_N_C"/>
    <property type="match status" value="1"/>
</dbReference>
<feature type="domain" description="Peptidase S49" evidence="6">
    <location>
        <begin position="113"/>
        <end position="258"/>
    </location>
</feature>
<keyword evidence="2" id="KW-0645">Protease</keyword>
<feature type="domain" description="Peptidase S49" evidence="6">
    <location>
        <begin position="361"/>
        <end position="443"/>
    </location>
</feature>
<sequence>MKTFLKWLAGVLAVFVLLVVGLFVFISIITDTEPVVYENSYLHIRLSGTLNEYIPPDPLEEFFGEVPLDLKKVRDVLEKASVDDRIVGVILETGYLQCGFAKMKELTHLIRTFRQSGKKIYAYLGGDITMTRDYYVASACDSVFMPPQSNLVLPGVLSEITYYKNFFKKIGVQAEFIHIGKYKSAPDVYTRDRMRPAHREELSVLLDEIYADIVTSISTQRALPADEVKRLINEETGFTGLRAKEAGLVDSTLFFTDMPALFNTEERPARIDAVDYARIAPSSLDIRNKSRIAVIHCSGTISGGYDSEDSFLGTLAGARSLVNHLQKTARSKLIKAIILRIDSPGGSAAASEVIWDAVRKARKKKPLVVSISDYGASGGYYAAMEGDSIIAEPTSLVGSIGIFAGKFNVRELYNKLDLTNESLSRGKHARLFSIMQPWSASEKK</sequence>
<dbReference type="InterPro" id="IPR029045">
    <property type="entry name" value="ClpP/crotonase-like_dom_sf"/>
</dbReference>
<dbReference type="InterPro" id="IPR002142">
    <property type="entry name" value="Peptidase_S49"/>
</dbReference>
<dbReference type="EMBL" id="DRQG01000094">
    <property type="protein sequence ID" value="HGY56054.1"/>
    <property type="molecule type" value="Genomic_DNA"/>
</dbReference>
<dbReference type="PANTHER" id="PTHR33209">
    <property type="entry name" value="PROTEASE 4"/>
    <property type="match status" value="1"/>
</dbReference>
<gene>
    <name evidence="7" type="ORF">ENK44_10145</name>
</gene>
<keyword evidence="5" id="KW-0812">Transmembrane</keyword>
<dbReference type="GO" id="GO:0006508">
    <property type="term" value="P:proteolysis"/>
    <property type="evidence" value="ECO:0007669"/>
    <property type="project" value="UniProtKB-KW"/>
</dbReference>
<organism evidence="7">
    <name type="scientific">Caldithrix abyssi</name>
    <dbReference type="NCBI Taxonomy" id="187145"/>
    <lineage>
        <taxon>Bacteria</taxon>
        <taxon>Pseudomonadati</taxon>
        <taxon>Calditrichota</taxon>
        <taxon>Calditrichia</taxon>
        <taxon>Calditrichales</taxon>
        <taxon>Calditrichaceae</taxon>
        <taxon>Caldithrix</taxon>
    </lineage>
</organism>
<dbReference type="CDD" id="cd07018">
    <property type="entry name" value="S49_SppA_67K_type"/>
    <property type="match status" value="1"/>
</dbReference>
<dbReference type="InterPro" id="IPR047272">
    <property type="entry name" value="S49_SppA_C"/>
</dbReference>
<comment type="similarity">
    <text evidence="1">Belongs to the peptidase S49 family.</text>
</comment>
<comment type="caution">
    <text evidence="7">The sequence shown here is derived from an EMBL/GenBank/DDBJ whole genome shotgun (WGS) entry which is preliminary data.</text>
</comment>
<proteinExistence type="inferred from homology"/>
<feature type="transmembrane region" description="Helical" evidence="5">
    <location>
        <begin position="7"/>
        <end position="29"/>
    </location>
</feature>
<protein>
    <submittedName>
        <fullName evidence="7">S49 family peptidase</fullName>
    </submittedName>
</protein>
<evidence type="ECO:0000256" key="2">
    <source>
        <dbReference type="ARBA" id="ARBA00022670"/>
    </source>
</evidence>
<evidence type="ECO:0000256" key="3">
    <source>
        <dbReference type="ARBA" id="ARBA00022801"/>
    </source>
</evidence>
<evidence type="ECO:0000313" key="7">
    <source>
        <dbReference type="EMBL" id="HGY56054.1"/>
    </source>
</evidence>
<dbReference type="InterPro" id="IPR047217">
    <property type="entry name" value="S49_SppA_67K_type_N"/>
</dbReference>
<dbReference type="Gene3D" id="3.90.226.10">
    <property type="entry name" value="2-enoyl-CoA Hydratase, Chain A, domain 1"/>
    <property type="match status" value="2"/>
</dbReference>
<dbReference type="AlphaFoldDB" id="A0A7V4U1B2"/>
<evidence type="ECO:0000256" key="1">
    <source>
        <dbReference type="ARBA" id="ARBA00008683"/>
    </source>
</evidence>
<keyword evidence="5" id="KW-1133">Transmembrane helix</keyword>
<dbReference type="Pfam" id="PF01343">
    <property type="entry name" value="Peptidase_S49"/>
    <property type="match status" value="2"/>
</dbReference>
<feature type="non-terminal residue" evidence="7">
    <location>
        <position position="444"/>
    </location>
</feature>
<dbReference type="SUPFAM" id="SSF52096">
    <property type="entry name" value="ClpP/crotonase"/>
    <property type="match status" value="2"/>
</dbReference>